<dbReference type="PANTHER" id="PTHR30143">
    <property type="entry name" value="ACID HYDRATASE"/>
    <property type="match status" value="1"/>
</dbReference>
<evidence type="ECO:0000256" key="1">
    <source>
        <dbReference type="ARBA" id="ARBA00023239"/>
    </source>
</evidence>
<accession>A0A4Q1HEU6</accession>
<keyword evidence="1" id="KW-0456">Lyase</keyword>
<dbReference type="PANTHER" id="PTHR30143:SF0">
    <property type="entry name" value="2-KETO-4-PENTENOATE HYDRATASE"/>
    <property type="match status" value="1"/>
</dbReference>
<sequence length="261" mass="27199">MAQPFDPSVAAGLLVQAGREGRQLTELPADARPGTLEQGYAVQAAYADALGETPKGWKLGVGSVAAMAAGNLERPLVGRLFSQRFHPPGSTVQLPCAAPVTVEFEIAFVLGRDIAPGTAPADAMRAVASTHVAFELVQSRFVDRRAVGWPSFVGDNVGFGAHILGERIDPAHIGRVVKTVEEQVDGLTVGRGLSGDDGIDPVQALRFLFEHASYHGITLKRDDVVTTGAVAKPFDVGPGSADVAALYLGGALAVRVTTPQG</sequence>
<dbReference type="Proteomes" id="UP000290849">
    <property type="component" value="Unassembled WGS sequence"/>
</dbReference>
<dbReference type="SUPFAM" id="SSF56529">
    <property type="entry name" value="FAH"/>
    <property type="match status" value="1"/>
</dbReference>
<dbReference type="InterPro" id="IPR050772">
    <property type="entry name" value="Hydratase-Decarb/MhpD_sf"/>
</dbReference>
<evidence type="ECO:0000313" key="4">
    <source>
        <dbReference type="Proteomes" id="UP000290849"/>
    </source>
</evidence>
<dbReference type="InterPro" id="IPR011234">
    <property type="entry name" value="Fumarylacetoacetase-like_C"/>
</dbReference>
<organism evidence="3 4">
    <name type="scientific">Achromobacter aloeverae</name>
    <dbReference type="NCBI Taxonomy" id="1750518"/>
    <lineage>
        <taxon>Bacteria</taxon>
        <taxon>Pseudomonadati</taxon>
        <taxon>Pseudomonadota</taxon>
        <taxon>Betaproteobacteria</taxon>
        <taxon>Burkholderiales</taxon>
        <taxon>Alcaligenaceae</taxon>
        <taxon>Achromobacter</taxon>
    </lineage>
</organism>
<keyword evidence="4" id="KW-1185">Reference proteome</keyword>
<dbReference type="OrthoDB" id="8961539at2"/>
<dbReference type="GO" id="GO:0008684">
    <property type="term" value="F:2-oxopent-4-enoate hydratase activity"/>
    <property type="evidence" value="ECO:0007669"/>
    <property type="project" value="TreeGrafter"/>
</dbReference>
<name>A0A4Q1HEU6_9BURK</name>
<dbReference type="EMBL" id="PYAL01000007">
    <property type="protein sequence ID" value="RXN85102.1"/>
    <property type="molecule type" value="Genomic_DNA"/>
</dbReference>
<evidence type="ECO:0000313" key="3">
    <source>
        <dbReference type="EMBL" id="RXN85102.1"/>
    </source>
</evidence>
<gene>
    <name evidence="3" type="ORF">C7R54_21555</name>
</gene>
<evidence type="ECO:0000259" key="2">
    <source>
        <dbReference type="Pfam" id="PF01557"/>
    </source>
</evidence>
<protein>
    <submittedName>
        <fullName evidence="3">Hydratase</fullName>
    </submittedName>
</protein>
<proteinExistence type="predicted"/>
<dbReference type="Gene3D" id="3.90.850.10">
    <property type="entry name" value="Fumarylacetoacetase-like, C-terminal domain"/>
    <property type="match status" value="1"/>
</dbReference>
<dbReference type="RefSeq" id="WP_129152517.1">
    <property type="nucleotide sequence ID" value="NZ_JBHSDO010000005.1"/>
</dbReference>
<dbReference type="GO" id="GO:0005737">
    <property type="term" value="C:cytoplasm"/>
    <property type="evidence" value="ECO:0007669"/>
    <property type="project" value="TreeGrafter"/>
</dbReference>
<dbReference type="AlphaFoldDB" id="A0A4Q1HEU6"/>
<dbReference type="Pfam" id="PF01557">
    <property type="entry name" value="FAA_hydrolase"/>
    <property type="match status" value="1"/>
</dbReference>
<comment type="caution">
    <text evidence="3">The sequence shown here is derived from an EMBL/GenBank/DDBJ whole genome shotgun (WGS) entry which is preliminary data.</text>
</comment>
<reference evidence="3 4" key="1">
    <citation type="journal article" date="2017" name="Int. J. Syst. Evol. Microbiol.">
        <title>Achromobacter aloeverae sp. nov., isolated from the root of Aloe vera (L.) Burm.f.</title>
        <authorList>
            <person name="Kuncharoen N."/>
            <person name="Muramatsu Y."/>
            <person name="Shibata C."/>
            <person name="Kamakura Y."/>
            <person name="Nakagawa Y."/>
            <person name="Tanasupawat S."/>
        </authorList>
    </citation>
    <scope>NUCLEOTIDE SEQUENCE [LARGE SCALE GENOMIC DNA]</scope>
    <source>
        <strain evidence="3 4">AVA-1</strain>
    </source>
</reference>
<dbReference type="InterPro" id="IPR036663">
    <property type="entry name" value="Fumarylacetoacetase_C_sf"/>
</dbReference>
<feature type="domain" description="Fumarylacetoacetase-like C-terminal" evidence="2">
    <location>
        <begin position="71"/>
        <end position="240"/>
    </location>
</feature>